<reference evidence="1" key="1">
    <citation type="journal article" date="2014" name="Int. J. Syst. Evol. Microbiol.">
        <title>Complete genome sequence of Corynebacterium casei LMG S-19264T (=DSM 44701T), isolated from a smear-ripened cheese.</title>
        <authorList>
            <consortium name="US DOE Joint Genome Institute (JGI-PGF)"/>
            <person name="Walter F."/>
            <person name="Albersmeier A."/>
            <person name="Kalinowski J."/>
            <person name="Ruckert C."/>
        </authorList>
    </citation>
    <scope>NUCLEOTIDE SEQUENCE</scope>
    <source>
        <strain evidence="1">NBRC 108769</strain>
    </source>
</reference>
<name>A0AA37SR32_9BACT</name>
<sequence>MEKPIKVVYDQITDRHGIDVVYYIKIRANDKKVEWGFHPILPEGMHWKKGDETGIGFDHYDSSQSFNEFETIPTKKMPDADYQKALRIIRSID</sequence>
<dbReference type="RefSeq" id="WP_235293799.1">
    <property type="nucleotide sequence ID" value="NZ_BSOH01000020.1"/>
</dbReference>
<accession>A0AA37SR32</accession>
<evidence type="ECO:0000313" key="1">
    <source>
        <dbReference type="EMBL" id="GLR18437.1"/>
    </source>
</evidence>
<gene>
    <name evidence="1" type="ORF">GCM10007940_30530</name>
</gene>
<proteinExistence type="predicted"/>
<reference evidence="1" key="2">
    <citation type="submission" date="2023-01" db="EMBL/GenBank/DDBJ databases">
        <title>Draft genome sequence of Portibacter lacus strain NBRC 108769.</title>
        <authorList>
            <person name="Sun Q."/>
            <person name="Mori K."/>
        </authorList>
    </citation>
    <scope>NUCLEOTIDE SEQUENCE</scope>
    <source>
        <strain evidence="1">NBRC 108769</strain>
    </source>
</reference>
<keyword evidence="2" id="KW-1185">Reference proteome</keyword>
<dbReference type="Proteomes" id="UP001156666">
    <property type="component" value="Unassembled WGS sequence"/>
</dbReference>
<comment type="caution">
    <text evidence="1">The sequence shown here is derived from an EMBL/GenBank/DDBJ whole genome shotgun (WGS) entry which is preliminary data.</text>
</comment>
<organism evidence="1 2">
    <name type="scientific">Portibacter lacus</name>
    <dbReference type="NCBI Taxonomy" id="1099794"/>
    <lineage>
        <taxon>Bacteria</taxon>
        <taxon>Pseudomonadati</taxon>
        <taxon>Bacteroidota</taxon>
        <taxon>Saprospiria</taxon>
        <taxon>Saprospirales</taxon>
        <taxon>Haliscomenobacteraceae</taxon>
        <taxon>Portibacter</taxon>
    </lineage>
</organism>
<evidence type="ECO:0000313" key="2">
    <source>
        <dbReference type="Proteomes" id="UP001156666"/>
    </source>
</evidence>
<dbReference type="EMBL" id="BSOH01000020">
    <property type="protein sequence ID" value="GLR18437.1"/>
    <property type="molecule type" value="Genomic_DNA"/>
</dbReference>
<protein>
    <submittedName>
        <fullName evidence="1">Uncharacterized protein</fullName>
    </submittedName>
</protein>
<dbReference type="AlphaFoldDB" id="A0AA37SR32"/>